<sequence length="164" mass="18697">MHFLTLSFRCDEIQDCTGDLLHMFAASLYFWRSAGRRTSPNCAHMTEITFHDLIPQIDSSVLIGASTRTACAQLLTVLALKAPQLLMDHPAQCDKFFNAPIAGIRDRNSFFFRRLVKALLKDLLGEDGKWQPEGPRYRFMCYDHNFLSIPIIGGEEASKKRNKE</sequence>
<gene>
    <name evidence="1" type="ORF">CYNAS_LOCUS14273</name>
</gene>
<evidence type="ECO:0000313" key="2">
    <source>
        <dbReference type="Proteomes" id="UP001176961"/>
    </source>
</evidence>
<proteinExistence type="predicted"/>
<evidence type="ECO:0000313" key="1">
    <source>
        <dbReference type="EMBL" id="CAJ0602290.1"/>
    </source>
</evidence>
<name>A0AA36H1F0_CYLNA</name>
<organism evidence="1 2">
    <name type="scientific">Cylicocyclus nassatus</name>
    <name type="common">Nematode worm</name>
    <dbReference type="NCBI Taxonomy" id="53992"/>
    <lineage>
        <taxon>Eukaryota</taxon>
        <taxon>Metazoa</taxon>
        <taxon>Ecdysozoa</taxon>
        <taxon>Nematoda</taxon>
        <taxon>Chromadorea</taxon>
        <taxon>Rhabditida</taxon>
        <taxon>Rhabditina</taxon>
        <taxon>Rhabditomorpha</taxon>
        <taxon>Strongyloidea</taxon>
        <taxon>Strongylidae</taxon>
        <taxon>Cylicocyclus</taxon>
    </lineage>
</organism>
<dbReference type="AlphaFoldDB" id="A0AA36H1F0"/>
<reference evidence="1" key="1">
    <citation type="submission" date="2023-07" db="EMBL/GenBank/DDBJ databases">
        <authorList>
            <consortium name="CYATHOMIX"/>
        </authorList>
    </citation>
    <scope>NUCLEOTIDE SEQUENCE</scope>
    <source>
        <strain evidence="1">N/A</strain>
    </source>
</reference>
<keyword evidence="2" id="KW-1185">Reference proteome</keyword>
<comment type="caution">
    <text evidence="1">The sequence shown here is derived from an EMBL/GenBank/DDBJ whole genome shotgun (WGS) entry which is preliminary data.</text>
</comment>
<dbReference type="EMBL" id="CATQJL010000305">
    <property type="protein sequence ID" value="CAJ0602290.1"/>
    <property type="molecule type" value="Genomic_DNA"/>
</dbReference>
<dbReference type="Proteomes" id="UP001176961">
    <property type="component" value="Unassembled WGS sequence"/>
</dbReference>
<accession>A0AA36H1F0</accession>
<protein>
    <submittedName>
        <fullName evidence="1">Uncharacterized protein</fullName>
    </submittedName>
</protein>